<organism evidence="1">
    <name type="scientific">marine sediment metagenome</name>
    <dbReference type="NCBI Taxonomy" id="412755"/>
    <lineage>
        <taxon>unclassified sequences</taxon>
        <taxon>metagenomes</taxon>
        <taxon>ecological metagenomes</taxon>
    </lineage>
</organism>
<proteinExistence type="predicted"/>
<feature type="non-terminal residue" evidence="1">
    <location>
        <position position="98"/>
    </location>
</feature>
<sequence>TDWLTLAEIQALDDGSGTKTYGEYDVQNIKIAIGEGDTWPEAETVYIDDIEINGVLYPLELKGTQEGEELTVSGTGVTAGTNVNIYWNYVSAAYLMDT</sequence>
<feature type="non-terminal residue" evidence="1">
    <location>
        <position position="1"/>
    </location>
</feature>
<dbReference type="EMBL" id="BARU01047699">
    <property type="protein sequence ID" value="GAI01291.1"/>
    <property type="molecule type" value="Genomic_DNA"/>
</dbReference>
<evidence type="ECO:0000313" key="1">
    <source>
        <dbReference type="EMBL" id="GAI01291.1"/>
    </source>
</evidence>
<name>X1L5W8_9ZZZZ</name>
<gene>
    <name evidence="1" type="ORF">S03H2_71332</name>
</gene>
<comment type="caution">
    <text evidence="1">The sequence shown here is derived from an EMBL/GenBank/DDBJ whole genome shotgun (WGS) entry which is preliminary data.</text>
</comment>
<accession>X1L5W8</accession>
<dbReference type="AlphaFoldDB" id="X1L5W8"/>
<reference evidence="1" key="1">
    <citation type="journal article" date="2014" name="Front. Microbiol.">
        <title>High frequency of phylogenetically diverse reductive dehalogenase-homologous genes in deep subseafloor sedimentary metagenomes.</title>
        <authorList>
            <person name="Kawai M."/>
            <person name="Futagami T."/>
            <person name="Toyoda A."/>
            <person name="Takaki Y."/>
            <person name="Nishi S."/>
            <person name="Hori S."/>
            <person name="Arai W."/>
            <person name="Tsubouchi T."/>
            <person name="Morono Y."/>
            <person name="Uchiyama I."/>
            <person name="Ito T."/>
            <person name="Fujiyama A."/>
            <person name="Inagaki F."/>
            <person name="Takami H."/>
        </authorList>
    </citation>
    <scope>NUCLEOTIDE SEQUENCE</scope>
    <source>
        <strain evidence="1">Expedition CK06-06</strain>
    </source>
</reference>
<protein>
    <submittedName>
        <fullName evidence="1">Uncharacterized protein</fullName>
    </submittedName>
</protein>